<comment type="caution">
    <text evidence="7">Lacks conserved residue(s) required for the propagation of feature annotation.</text>
</comment>
<keyword evidence="12" id="KW-1185">Reference proteome</keyword>
<dbReference type="RefSeq" id="WP_038568832.1">
    <property type="nucleotide sequence ID" value="NZ_CP008889.1"/>
</dbReference>
<feature type="domain" description="HD" evidence="10">
    <location>
        <begin position="425"/>
        <end position="533"/>
    </location>
</feature>
<dbReference type="HOGENOM" id="CLU_012833_2_0_11"/>
<dbReference type="CDD" id="cd04899">
    <property type="entry name" value="ACT_ACR-UUR-like_2"/>
    <property type="match status" value="1"/>
</dbReference>
<evidence type="ECO:0000256" key="4">
    <source>
        <dbReference type="ARBA" id="ARBA00022801"/>
    </source>
</evidence>
<dbReference type="GO" id="GO:0008081">
    <property type="term" value="F:phosphoric diester hydrolase activity"/>
    <property type="evidence" value="ECO:0007669"/>
    <property type="project" value="UniProtKB-UniRule"/>
</dbReference>
<dbReference type="InterPro" id="IPR010043">
    <property type="entry name" value="UTase/UR"/>
</dbReference>
<dbReference type="PROSITE" id="PS51831">
    <property type="entry name" value="HD"/>
    <property type="match status" value="1"/>
</dbReference>
<comment type="catalytic activity">
    <reaction evidence="7">
        <text>[protein-PII]-L-tyrosine + UTP = [protein-PII]-uridylyl-L-tyrosine + diphosphate</text>
        <dbReference type="Rhea" id="RHEA:13673"/>
        <dbReference type="Rhea" id="RHEA-COMP:12147"/>
        <dbReference type="Rhea" id="RHEA-COMP:12148"/>
        <dbReference type="ChEBI" id="CHEBI:33019"/>
        <dbReference type="ChEBI" id="CHEBI:46398"/>
        <dbReference type="ChEBI" id="CHEBI:46858"/>
        <dbReference type="ChEBI" id="CHEBI:90602"/>
        <dbReference type="EC" id="2.7.7.59"/>
    </reaction>
</comment>
<dbReference type="EC" id="2.7.7.59" evidence="7"/>
<dbReference type="InterPro" id="IPR006674">
    <property type="entry name" value="HD_domain"/>
</dbReference>
<gene>
    <name evidence="7" type="primary">glnD</name>
    <name evidence="11" type="ORF">HX89_09735</name>
</gene>
<dbReference type="InterPro" id="IPR002934">
    <property type="entry name" value="Polymerase_NTP_transf_dom"/>
</dbReference>
<dbReference type="CDD" id="cd00077">
    <property type="entry name" value="HDc"/>
    <property type="match status" value="1"/>
</dbReference>
<dbReference type="PANTHER" id="PTHR47320">
    <property type="entry name" value="BIFUNCTIONAL URIDYLYLTRANSFERASE/URIDYLYL-REMOVING ENZYME"/>
    <property type="match status" value="1"/>
</dbReference>
<dbReference type="InterPro" id="IPR003607">
    <property type="entry name" value="HD/PDEase_dom"/>
</dbReference>
<dbReference type="EC" id="3.1.4.-" evidence="7"/>
<dbReference type="GO" id="GO:0008773">
    <property type="term" value="F:[protein-PII] uridylyltransferase activity"/>
    <property type="evidence" value="ECO:0007669"/>
    <property type="project" value="UniProtKB-UniRule"/>
</dbReference>
<keyword evidence="2 7" id="KW-0548">Nucleotidyltransferase</keyword>
<feature type="region of interest" description="Uridylyltransferase" evidence="7">
    <location>
        <begin position="1"/>
        <end position="311"/>
    </location>
</feature>
<name>A0A075JHB3_9MICO</name>
<feature type="compositionally biased region" description="Low complexity" evidence="8">
    <location>
        <begin position="614"/>
        <end position="630"/>
    </location>
</feature>
<comment type="catalytic activity">
    <reaction evidence="7">
        <text>[protein-PII]-uridylyl-L-tyrosine + H2O = [protein-PII]-L-tyrosine + UMP + H(+)</text>
        <dbReference type="Rhea" id="RHEA:48600"/>
        <dbReference type="Rhea" id="RHEA-COMP:12147"/>
        <dbReference type="Rhea" id="RHEA-COMP:12148"/>
        <dbReference type="ChEBI" id="CHEBI:15377"/>
        <dbReference type="ChEBI" id="CHEBI:15378"/>
        <dbReference type="ChEBI" id="CHEBI:46858"/>
        <dbReference type="ChEBI" id="CHEBI:57865"/>
        <dbReference type="ChEBI" id="CHEBI:90602"/>
    </reaction>
</comment>
<dbReference type="SUPFAM" id="SSF55021">
    <property type="entry name" value="ACT-like"/>
    <property type="match status" value="2"/>
</dbReference>
<feature type="domain" description="ACT" evidence="9">
    <location>
        <begin position="795"/>
        <end position="867"/>
    </location>
</feature>
<dbReference type="GO" id="GO:0006808">
    <property type="term" value="P:regulation of nitrogen utilization"/>
    <property type="evidence" value="ECO:0007669"/>
    <property type="project" value="UniProtKB-UniRule"/>
</dbReference>
<dbReference type="SMART" id="SM00471">
    <property type="entry name" value="HDc"/>
    <property type="match status" value="1"/>
</dbReference>
<dbReference type="Pfam" id="PF08335">
    <property type="entry name" value="GlnD_UR_UTase"/>
    <property type="match status" value="1"/>
</dbReference>
<comment type="cofactor">
    <cofactor evidence="7">
        <name>Mg(2+)</name>
        <dbReference type="ChEBI" id="CHEBI:18420"/>
    </cofactor>
</comment>
<dbReference type="HAMAP" id="MF_00277">
    <property type="entry name" value="PII_uridylyl_transf"/>
    <property type="match status" value="1"/>
</dbReference>
<dbReference type="PIRSF" id="PIRSF006288">
    <property type="entry name" value="PII_uridyltransf"/>
    <property type="match status" value="1"/>
</dbReference>
<comment type="domain">
    <text evidence="7">Has four distinct domains: an N-terminal nucleotidyltransferase (NT) domain responsible for UTase activity, a central HD domain that encodes UR activity, and two C-terminal ACT domains that seem to have a role in glutamine sensing.</text>
</comment>
<dbReference type="PROSITE" id="PS51671">
    <property type="entry name" value="ACT"/>
    <property type="match status" value="2"/>
</dbReference>
<dbReference type="Proteomes" id="UP000027986">
    <property type="component" value="Chromosome"/>
</dbReference>
<dbReference type="Pfam" id="PF01966">
    <property type="entry name" value="HD"/>
    <property type="match status" value="1"/>
</dbReference>
<keyword evidence="4 7" id="KW-0378">Hydrolase</keyword>
<keyword evidence="3" id="KW-0677">Repeat</keyword>
<dbReference type="KEGG" id="dni:HX89_09735"/>
<dbReference type="InterPro" id="IPR002912">
    <property type="entry name" value="ACT_dom"/>
</dbReference>
<organism evidence="11 12">
    <name type="scientific">Dermacoccus nishinomiyaensis</name>
    <dbReference type="NCBI Taxonomy" id="1274"/>
    <lineage>
        <taxon>Bacteria</taxon>
        <taxon>Bacillati</taxon>
        <taxon>Actinomycetota</taxon>
        <taxon>Actinomycetes</taxon>
        <taxon>Micrococcales</taxon>
        <taxon>Dermacoccaceae</taxon>
        <taxon>Dermacoccus</taxon>
    </lineage>
</organism>
<evidence type="ECO:0000256" key="6">
    <source>
        <dbReference type="ARBA" id="ARBA00023268"/>
    </source>
</evidence>
<evidence type="ECO:0000259" key="9">
    <source>
        <dbReference type="PROSITE" id="PS51671"/>
    </source>
</evidence>
<comment type="activity regulation">
    <text evidence="7">Uridylyltransferase (UTase) activity is inhibited by glutamine, while glutamine activates uridylyl-removing (UR) activity.</text>
</comment>
<dbReference type="GeneID" id="41841415"/>
<comment type="similarity">
    <text evidence="7">Belongs to the GlnD family.</text>
</comment>
<evidence type="ECO:0000256" key="7">
    <source>
        <dbReference type="HAMAP-Rule" id="MF_00277"/>
    </source>
</evidence>
<evidence type="ECO:0000256" key="3">
    <source>
        <dbReference type="ARBA" id="ARBA00022737"/>
    </source>
</evidence>
<accession>A0A075JHB3</accession>
<comment type="function">
    <text evidence="7">Modifies, by uridylylation and deuridylylation, the PII regulatory proteins (GlnB and homologs), in response to the nitrogen status of the cell that GlnD senses through the glutamine level. Under low glutamine levels, catalyzes the conversion of the PII proteins and UTP to PII-UMP and PPi, while under higher glutamine levels, GlnD hydrolyzes PII-UMP to PII and UMP (deuridylylation). Thus, controls uridylylation state and activity of the PII proteins, and plays an important role in the regulation of nitrogen metabolism.</text>
</comment>
<dbReference type="OrthoDB" id="9758038at2"/>
<keyword evidence="5 7" id="KW-0460">Magnesium</keyword>
<keyword evidence="1 7" id="KW-0808">Transferase</keyword>
<dbReference type="NCBIfam" id="NF002895">
    <property type="entry name" value="PRK03381.1"/>
    <property type="match status" value="1"/>
</dbReference>
<evidence type="ECO:0000313" key="12">
    <source>
        <dbReference type="Proteomes" id="UP000027986"/>
    </source>
</evidence>
<dbReference type="InterPro" id="IPR043519">
    <property type="entry name" value="NT_sf"/>
</dbReference>
<keyword evidence="6 7" id="KW-0511">Multifunctional enzyme</keyword>
<evidence type="ECO:0000259" key="10">
    <source>
        <dbReference type="PROSITE" id="PS51831"/>
    </source>
</evidence>
<protein>
    <recommendedName>
        <fullName evidence="7">Bifunctional uridylyltransferase/uridylyl-removing enzyme</fullName>
        <shortName evidence="7">UTase/UR</shortName>
    </recommendedName>
    <alternativeName>
        <fullName evidence="7">Bifunctional [protein-PII] modification enzyme</fullName>
    </alternativeName>
    <alternativeName>
        <fullName evidence="7">Bifunctional nitrogen sensor protein</fullName>
    </alternativeName>
    <domain>
        <recommendedName>
            <fullName evidence="7">[Protein-PII] uridylyltransferase</fullName>
            <shortName evidence="7">PII uridylyltransferase</shortName>
            <shortName evidence="7">UTase</shortName>
            <ecNumber evidence="7">2.7.7.59</ecNumber>
        </recommendedName>
    </domain>
    <domain>
        <recommendedName>
            <fullName evidence="7">[Protein-PII]-UMP uridylyl-removing enzyme</fullName>
            <shortName evidence="7">UR</shortName>
            <ecNumber evidence="7">3.1.4.-</ecNumber>
        </recommendedName>
    </domain>
</protein>
<feature type="compositionally biased region" description="Low complexity" evidence="8">
    <location>
        <begin position="586"/>
        <end position="599"/>
    </location>
</feature>
<dbReference type="eggNOG" id="COG2844">
    <property type="taxonomic scope" value="Bacteria"/>
</dbReference>
<dbReference type="Pfam" id="PF01909">
    <property type="entry name" value="NTP_transf_2"/>
    <property type="match status" value="1"/>
</dbReference>
<evidence type="ECO:0000313" key="11">
    <source>
        <dbReference type="EMBL" id="AIF41180.1"/>
    </source>
</evidence>
<sequence>MSAVSAHYAARLDLARTREFEQPGAGPARRERLAASAHAFMAQAWRDACAATGLPERQSGVALAVVGSQARGDAGPLSDYDFVLLHDGRSVGSKRITELADALWYPLWDAGVRFDHSVRTLAQCRQAASSDLAAAVGMLDIASVAGDGVLVAGVRQAIAADWRGAARKRLPEVVESLRARHARFGDIATTLDPDLKESGGGLRDLSLVGALTTAWLADPHRASAERARAQLLDVRDALHVVTGRGRERLSLQDQDAVAALLGCSDSDELLTHVVDAARTITYVTDAAVRAAGQSQRARTLRVGPRRPSLTPLGHGLHLHDGEVVLGAGRRDGGHLTLLRAAAAAASRGALIGPTTLANLVASCGPLPAPWPREIREGFVGFLASGPGIVDVWEGLDLSGIVDVWLPEWSTVRSRPQRNAIHQFTVDRHSIEAVVIAAGLREHVARPDLLLVAALLHDIGKAAGARDHSAEGAPVARAICQRMGFDRADCDLVERLVREHLTLVDLATKRDPDDPATVRMLCEAAGSAEGLDLLAALTEADARAAGPQAWTTWRAGLVRDLAARARRRFASEETVAGVPAPAATFEGASSPDASSPGATAEQRPSEDVATGHAGSPPAVSRPSSRAPAASAQALDETESVAEGDGVQAQVDAGSPSGIVSADERGRVTAGEVVVEIEPLEGVSGVVTVRIIDVDRLGLFADMAGVLGLRRTSVRSANLRTIDGLAVDTWVVEVPHGDVPRTSDLARSLRTLREGERLPLRALEADARRRAAAGPSRATMPRASAFVVPGASQHATVIEVRAADRLGLLFDVGSAFAAERVSVRSAHIATYAGRSADTFYVTDEQGSPLAPPHAARVIGAVLDAVDTAG</sequence>
<dbReference type="SUPFAM" id="SSF81301">
    <property type="entry name" value="Nucleotidyltransferase"/>
    <property type="match status" value="1"/>
</dbReference>
<reference evidence="11 12" key="1">
    <citation type="submission" date="2014-07" db="EMBL/GenBank/DDBJ databases">
        <title>Genome Sequencing of Dermacoccus nishinomiyaensis.</title>
        <authorList>
            <person name="Hong K.W."/>
            <person name="Chan K.G."/>
        </authorList>
    </citation>
    <scope>NUCLEOTIDE SEQUENCE [LARGE SCALE GENOMIC DNA]</scope>
    <source>
        <strain evidence="11 12">M25</strain>
    </source>
</reference>
<dbReference type="Gene3D" id="1.10.3090.10">
    <property type="entry name" value="cca-adding enzyme, domain 2"/>
    <property type="match status" value="1"/>
</dbReference>
<evidence type="ECO:0000256" key="2">
    <source>
        <dbReference type="ARBA" id="ARBA00022695"/>
    </source>
</evidence>
<dbReference type="SUPFAM" id="SSF81593">
    <property type="entry name" value="Nucleotidyltransferase substrate binding subunit/domain"/>
    <property type="match status" value="1"/>
</dbReference>
<dbReference type="AlphaFoldDB" id="A0A075JHB3"/>
<proteinExistence type="inferred from homology"/>
<dbReference type="InterPro" id="IPR013546">
    <property type="entry name" value="PII_UdlTrfase/GS_AdlTrfase"/>
</dbReference>
<evidence type="ECO:0000256" key="1">
    <source>
        <dbReference type="ARBA" id="ARBA00022679"/>
    </source>
</evidence>
<dbReference type="Pfam" id="PF01842">
    <property type="entry name" value="ACT"/>
    <property type="match status" value="1"/>
</dbReference>
<feature type="domain" description="ACT" evidence="9">
    <location>
        <begin position="686"/>
        <end position="762"/>
    </location>
</feature>
<feature type="region of interest" description="Disordered" evidence="8">
    <location>
        <begin position="569"/>
        <end position="642"/>
    </location>
</feature>
<dbReference type="PANTHER" id="PTHR47320:SF1">
    <property type="entry name" value="BIFUNCTIONAL URIDYLYLTRANSFERASE_URIDYLYL-REMOVING ENZYME"/>
    <property type="match status" value="1"/>
</dbReference>
<dbReference type="SUPFAM" id="SSF109604">
    <property type="entry name" value="HD-domain/PDEase-like"/>
    <property type="match status" value="1"/>
</dbReference>
<evidence type="ECO:0000256" key="8">
    <source>
        <dbReference type="SAM" id="MobiDB-lite"/>
    </source>
</evidence>
<evidence type="ECO:0000256" key="5">
    <source>
        <dbReference type="ARBA" id="ARBA00022842"/>
    </source>
</evidence>
<dbReference type="EMBL" id="CP008889">
    <property type="protein sequence ID" value="AIF41180.1"/>
    <property type="molecule type" value="Genomic_DNA"/>
</dbReference>
<dbReference type="InterPro" id="IPR045865">
    <property type="entry name" value="ACT-like_dom_sf"/>
</dbReference>